<dbReference type="InterPro" id="IPR003593">
    <property type="entry name" value="AAA+_ATPase"/>
</dbReference>
<dbReference type="InterPro" id="IPR003439">
    <property type="entry name" value="ABC_transporter-like_ATP-bd"/>
</dbReference>
<keyword evidence="3" id="KW-0067">ATP-binding</keyword>
<evidence type="ECO:0000256" key="1">
    <source>
        <dbReference type="ARBA" id="ARBA00022448"/>
    </source>
</evidence>
<sequence>MIQLKGIEKIYKRGVETVHALAGIDMHIDAGEMVAVVGQSGAGKTTLLHILGCLDVPTRGEMHFDGIRVDRMRESELVALRRSKIGFIFQQFHLIPGLSVSENIALPLLFARKKVNQERIQELAHMVGLQERLGHTPSQLSGGEMQRVAIARSLINEPEIILADEPTGNLDSANSEKIFQLLSSLHGSGITVVMITHNDELAERAQRVIRLRDGQIVA</sequence>
<dbReference type="PANTHER" id="PTHR42798">
    <property type="entry name" value="LIPOPROTEIN-RELEASING SYSTEM ATP-BINDING PROTEIN LOLD"/>
    <property type="match status" value="1"/>
</dbReference>
<dbReference type="GO" id="GO:0016887">
    <property type="term" value="F:ATP hydrolysis activity"/>
    <property type="evidence" value="ECO:0007669"/>
    <property type="project" value="InterPro"/>
</dbReference>
<dbReference type="RefSeq" id="WP_183730466.1">
    <property type="nucleotide sequence ID" value="NZ_JACHID010000004.1"/>
</dbReference>
<protein>
    <submittedName>
        <fullName evidence="6">ABC-type lipoprotein export system ATPase subunit</fullName>
    </submittedName>
</protein>
<dbReference type="PROSITE" id="PS50893">
    <property type="entry name" value="ABC_TRANSPORTER_2"/>
    <property type="match status" value="1"/>
</dbReference>
<name>A0A7W7Y3W7_9BACT</name>
<dbReference type="SUPFAM" id="SSF52540">
    <property type="entry name" value="P-loop containing nucleoside triphosphate hydrolases"/>
    <property type="match status" value="1"/>
</dbReference>
<dbReference type="GO" id="GO:0098796">
    <property type="term" value="C:membrane protein complex"/>
    <property type="evidence" value="ECO:0007669"/>
    <property type="project" value="UniProtKB-ARBA"/>
</dbReference>
<dbReference type="PANTHER" id="PTHR42798:SF2">
    <property type="entry name" value="ABC TRANSPORTER ATP-BINDING PROTEIN MG467-RELATED"/>
    <property type="match status" value="1"/>
</dbReference>
<dbReference type="FunFam" id="3.40.50.300:FF:000032">
    <property type="entry name" value="Export ABC transporter ATP-binding protein"/>
    <property type="match status" value="1"/>
</dbReference>
<evidence type="ECO:0000259" key="5">
    <source>
        <dbReference type="PROSITE" id="PS50893"/>
    </source>
</evidence>
<dbReference type="Pfam" id="PF00005">
    <property type="entry name" value="ABC_tran"/>
    <property type="match status" value="1"/>
</dbReference>
<evidence type="ECO:0000256" key="4">
    <source>
        <dbReference type="ARBA" id="ARBA00038388"/>
    </source>
</evidence>
<evidence type="ECO:0000256" key="2">
    <source>
        <dbReference type="ARBA" id="ARBA00022741"/>
    </source>
</evidence>
<dbReference type="GO" id="GO:0005524">
    <property type="term" value="F:ATP binding"/>
    <property type="evidence" value="ECO:0007669"/>
    <property type="project" value="UniProtKB-KW"/>
</dbReference>
<dbReference type="PROSITE" id="PS00211">
    <property type="entry name" value="ABC_TRANSPORTER_1"/>
    <property type="match status" value="1"/>
</dbReference>
<gene>
    <name evidence="6" type="ORF">HNR37_000871</name>
</gene>
<keyword evidence="2" id="KW-0547">Nucleotide-binding</keyword>
<dbReference type="AlphaFoldDB" id="A0A7W7Y3W7"/>
<evidence type="ECO:0000313" key="6">
    <source>
        <dbReference type="EMBL" id="MBB5021559.1"/>
    </source>
</evidence>
<dbReference type="EMBL" id="JACHID010000004">
    <property type="protein sequence ID" value="MBB5021559.1"/>
    <property type="molecule type" value="Genomic_DNA"/>
</dbReference>
<dbReference type="Proteomes" id="UP000528322">
    <property type="component" value="Unassembled WGS sequence"/>
</dbReference>
<dbReference type="Gene3D" id="3.40.50.300">
    <property type="entry name" value="P-loop containing nucleotide triphosphate hydrolases"/>
    <property type="match status" value="1"/>
</dbReference>
<dbReference type="InterPro" id="IPR017911">
    <property type="entry name" value="MacB-like_ATP-bd"/>
</dbReference>
<proteinExistence type="inferred from homology"/>
<organism evidence="6 7">
    <name type="scientific">Desulfurispira natronophila</name>
    <dbReference type="NCBI Taxonomy" id="682562"/>
    <lineage>
        <taxon>Bacteria</taxon>
        <taxon>Pseudomonadati</taxon>
        <taxon>Chrysiogenota</taxon>
        <taxon>Chrysiogenia</taxon>
        <taxon>Chrysiogenales</taxon>
        <taxon>Chrysiogenaceae</taxon>
        <taxon>Desulfurispira</taxon>
    </lineage>
</organism>
<dbReference type="SMART" id="SM00382">
    <property type="entry name" value="AAA"/>
    <property type="match status" value="1"/>
</dbReference>
<dbReference type="CDD" id="cd03255">
    <property type="entry name" value="ABC_MJ0796_LolCDE_FtsE"/>
    <property type="match status" value="1"/>
</dbReference>
<keyword evidence="1" id="KW-0813">Transport</keyword>
<dbReference type="InterPro" id="IPR027417">
    <property type="entry name" value="P-loop_NTPase"/>
</dbReference>
<evidence type="ECO:0000256" key="3">
    <source>
        <dbReference type="ARBA" id="ARBA00022840"/>
    </source>
</evidence>
<accession>A0A7W7Y3W7</accession>
<keyword evidence="6" id="KW-0449">Lipoprotein</keyword>
<reference evidence="6 7" key="1">
    <citation type="submission" date="2020-08" db="EMBL/GenBank/DDBJ databases">
        <title>Genomic Encyclopedia of Type Strains, Phase IV (KMG-IV): sequencing the most valuable type-strain genomes for metagenomic binning, comparative biology and taxonomic classification.</title>
        <authorList>
            <person name="Goeker M."/>
        </authorList>
    </citation>
    <scope>NUCLEOTIDE SEQUENCE [LARGE SCALE GENOMIC DNA]</scope>
    <source>
        <strain evidence="6 7">DSM 22071</strain>
    </source>
</reference>
<comment type="caution">
    <text evidence="6">The sequence shown here is derived from an EMBL/GenBank/DDBJ whole genome shotgun (WGS) entry which is preliminary data.</text>
</comment>
<dbReference type="InterPro" id="IPR017871">
    <property type="entry name" value="ABC_transporter-like_CS"/>
</dbReference>
<comment type="similarity">
    <text evidence="4">Belongs to the ABC transporter superfamily. Macrolide exporter (TC 3.A.1.122) family.</text>
</comment>
<dbReference type="GO" id="GO:0022857">
    <property type="term" value="F:transmembrane transporter activity"/>
    <property type="evidence" value="ECO:0007669"/>
    <property type="project" value="UniProtKB-ARBA"/>
</dbReference>
<keyword evidence="7" id="KW-1185">Reference proteome</keyword>
<evidence type="ECO:0000313" key="7">
    <source>
        <dbReference type="Proteomes" id="UP000528322"/>
    </source>
</evidence>
<feature type="domain" description="ABC transporter" evidence="5">
    <location>
        <begin position="2"/>
        <end position="217"/>
    </location>
</feature>